<dbReference type="RefSeq" id="WP_079685915.1">
    <property type="nucleotide sequence ID" value="NZ_FUZU01000001.1"/>
</dbReference>
<proteinExistence type="predicted"/>
<gene>
    <name evidence="1" type="ORF">SAMN05660236_1372</name>
</gene>
<dbReference type="Proteomes" id="UP000190961">
    <property type="component" value="Unassembled WGS sequence"/>
</dbReference>
<dbReference type="OrthoDB" id="2613830at2"/>
<sequence length="119" mass="13392">MEDKLEQLLVQHLNGIWNQRDETLRRTAIDRVYAKDISLFEVGEKFTGHQDVNHKISKTLNGLPPVFSIVQLKPIIINNNIGKLDWGVGPAGAPPVATGTDIVIFENEKIKSLYVFLNK</sequence>
<reference evidence="1 2" key="1">
    <citation type="submission" date="2017-02" db="EMBL/GenBank/DDBJ databases">
        <authorList>
            <person name="Peterson S.W."/>
        </authorList>
    </citation>
    <scope>NUCLEOTIDE SEQUENCE [LARGE SCALE GENOMIC DNA]</scope>
    <source>
        <strain evidence="1 2">DSM 25262</strain>
    </source>
</reference>
<organism evidence="1 2">
    <name type="scientific">Ohtaekwangia koreensis</name>
    <dbReference type="NCBI Taxonomy" id="688867"/>
    <lineage>
        <taxon>Bacteria</taxon>
        <taxon>Pseudomonadati</taxon>
        <taxon>Bacteroidota</taxon>
        <taxon>Cytophagia</taxon>
        <taxon>Cytophagales</taxon>
        <taxon>Fulvivirgaceae</taxon>
        <taxon>Ohtaekwangia</taxon>
    </lineage>
</organism>
<evidence type="ECO:0000313" key="2">
    <source>
        <dbReference type="Proteomes" id="UP000190961"/>
    </source>
</evidence>
<dbReference type="EMBL" id="FUZU01000001">
    <property type="protein sequence ID" value="SKC53670.1"/>
    <property type="molecule type" value="Genomic_DNA"/>
</dbReference>
<dbReference type="Gene3D" id="3.10.450.50">
    <property type="match status" value="1"/>
</dbReference>
<protein>
    <recommendedName>
        <fullName evidence="3">SnoaL-like domain-containing protein</fullName>
    </recommendedName>
</protein>
<evidence type="ECO:0000313" key="1">
    <source>
        <dbReference type="EMBL" id="SKC53670.1"/>
    </source>
</evidence>
<dbReference type="AlphaFoldDB" id="A0A1T5JQL7"/>
<dbReference type="InterPro" id="IPR032710">
    <property type="entry name" value="NTF2-like_dom_sf"/>
</dbReference>
<dbReference type="SUPFAM" id="SSF54427">
    <property type="entry name" value="NTF2-like"/>
    <property type="match status" value="1"/>
</dbReference>
<accession>A0A1T5JQL7</accession>
<evidence type="ECO:0008006" key="3">
    <source>
        <dbReference type="Google" id="ProtNLM"/>
    </source>
</evidence>
<dbReference type="STRING" id="688867.SAMN05660236_1372"/>
<keyword evidence="2" id="KW-1185">Reference proteome</keyword>
<name>A0A1T5JQL7_9BACT</name>